<feature type="transmembrane region" description="Helical" evidence="1">
    <location>
        <begin position="15"/>
        <end position="32"/>
    </location>
</feature>
<comment type="caution">
    <text evidence="3">The sequence shown here is derived from an EMBL/GenBank/DDBJ whole genome shotgun (WGS) entry which is preliminary data.</text>
</comment>
<reference evidence="4" key="1">
    <citation type="journal article" date="2019" name="Int. J. Syst. Evol. Microbiol.">
        <title>The Global Catalogue of Microorganisms (GCM) 10K type strain sequencing project: providing services to taxonomists for standard genome sequencing and annotation.</title>
        <authorList>
            <consortium name="The Broad Institute Genomics Platform"/>
            <consortium name="The Broad Institute Genome Sequencing Center for Infectious Disease"/>
            <person name="Wu L."/>
            <person name="Ma J."/>
        </authorList>
    </citation>
    <scope>NUCLEOTIDE SEQUENCE [LARGE SCALE GENOMIC DNA]</scope>
    <source>
        <strain evidence="4">JCM 18127</strain>
    </source>
</reference>
<gene>
    <name evidence="3" type="ORF">GCM10023226_37950</name>
</gene>
<feature type="transmembrane region" description="Helical" evidence="1">
    <location>
        <begin position="38"/>
        <end position="61"/>
    </location>
</feature>
<proteinExistence type="predicted"/>
<accession>A0ABP8WUZ7</accession>
<dbReference type="PANTHER" id="PTHR34351">
    <property type="entry name" value="SLR1927 PROTEIN-RELATED"/>
    <property type="match status" value="1"/>
</dbReference>
<evidence type="ECO:0000313" key="4">
    <source>
        <dbReference type="Proteomes" id="UP001500621"/>
    </source>
</evidence>
<feature type="domain" description="DUF58" evidence="2">
    <location>
        <begin position="206"/>
        <end position="302"/>
    </location>
</feature>
<organism evidence="3 4">
    <name type="scientific">Nocardioides nanhaiensis</name>
    <dbReference type="NCBI Taxonomy" id="1476871"/>
    <lineage>
        <taxon>Bacteria</taxon>
        <taxon>Bacillati</taxon>
        <taxon>Actinomycetota</taxon>
        <taxon>Actinomycetes</taxon>
        <taxon>Propionibacteriales</taxon>
        <taxon>Nocardioidaceae</taxon>
        <taxon>Nocardioides</taxon>
    </lineage>
</organism>
<dbReference type="InterPro" id="IPR002881">
    <property type="entry name" value="DUF58"/>
</dbReference>
<sequence>MGGVGMLVGAVTGRGRATLVLGLALLVGGVVWRYPVLAALGACLVLLVVAELVSVLGGTGLRVQREVAPRVVERHGACHGRVRVHGRRRRGLVRLDAADLVAGRLVRVPLPGPGADAAPAGAERVSETYAIPTPRRGVLVVGPLQLRSYGLTGMAARSTTAGGTDLVRVLPRTVPIAGLVPGHRRAAAGGDDSLEHGGTDLVGLHEYAMGDDLRRLHWATSARTGLLMVREDAEPSEPHVCVVLDDRAPSYPDSAGAAEQFEEAVELAAGLCRATVDAGHPLRFRTASGRTEVVVPGSATRQPRAESQELDLLFAEIDTVPHDRAAELGTRDLDVVVVVTGAASDVRAWSLALDAADSRIVAAVETAPLVAVQQQQGLLVLRGGTAVSLAQLWERATGR</sequence>
<protein>
    <recommendedName>
        <fullName evidence="2">DUF58 domain-containing protein</fullName>
    </recommendedName>
</protein>
<keyword evidence="1" id="KW-1133">Transmembrane helix</keyword>
<evidence type="ECO:0000313" key="3">
    <source>
        <dbReference type="EMBL" id="GAA4695962.1"/>
    </source>
</evidence>
<dbReference type="PANTHER" id="PTHR34351:SF1">
    <property type="entry name" value="SLR1927 PROTEIN"/>
    <property type="match status" value="1"/>
</dbReference>
<keyword evidence="4" id="KW-1185">Reference proteome</keyword>
<dbReference type="Pfam" id="PF01882">
    <property type="entry name" value="DUF58"/>
    <property type="match status" value="1"/>
</dbReference>
<evidence type="ECO:0000256" key="1">
    <source>
        <dbReference type="SAM" id="Phobius"/>
    </source>
</evidence>
<evidence type="ECO:0000259" key="2">
    <source>
        <dbReference type="Pfam" id="PF01882"/>
    </source>
</evidence>
<dbReference type="Proteomes" id="UP001500621">
    <property type="component" value="Unassembled WGS sequence"/>
</dbReference>
<name>A0ABP8WUZ7_9ACTN</name>
<dbReference type="EMBL" id="BAABIM010000004">
    <property type="protein sequence ID" value="GAA4695962.1"/>
    <property type="molecule type" value="Genomic_DNA"/>
</dbReference>
<keyword evidence="1" id="KW-0812">Transmembrane</keyword>
<keyword evidence="1" id="KW-0472">Membrane</keyword>